<accession>A0A0P7XHL6</accession>
<evidence type="ECO:0000313" key="2">
    <source>
        <dbReference type="Proteomes" id="UP000050421"/>
    </source>
</evidence>
<sequence>MDQIFNSPQQSLVICNPRIQSSLDSKIVGSSREDLGAALHAHVMTQTYSQMEQIPALVLVIQNRLPIMTQMAFILIFEVKHYLTQKRLKFFYPIQSIAKYSYEQLM</sequence>
<proteinExistence type="predicted"/>
<dbReference type="PATRIC" id="fig|1305737.6.peg.2382"/>
<dbReference type="Proteomes" id="UP000050421">
    <property type="component" value="Unassembled WGS sequence"/>
</dbReference>
<organism evidence="1 2">
    <name type="scientific">Algoriphagus marincola HL-49</name>
    <dbReference type="NCBI Taxonomy" id="1305737"/>
    <lineage>
        <taxon>Bacteria</taxon>
        <taxon>Pseudomonadati</taxon>
        <taxon>Bacteroidota</taxon>
        <taxon>Cytophagia</taxon>
        <taxon>Cytophagales</taxon>
        <taxon>Cyclobacteriaceae</taxon>
        <taxon>Algoriphagus</taxon>
    </lineage>
</organism>
<comment type="caution">
    <text evidence="1">The sequence shown here is derived from an EMBL/GenBank/DDBJ whole genome shotgun (WGS) entry which is preliminary data.</text>
</comment>
<gene>
    <name evidence="1" type="ORF">HLUCCX10_08765</name>
</gene>
<protein>
    <submittedName>
        <fullName evidence="1">Uncharacterized protein</fullName>
    </submittedName>
</protein>
<reference evidence="1 2" key="1">
    <citation type="submission" date="2015-09" db="EMBL/GenBank/DDBJ databases">
        <title>Identification and resolution of microdiversity through metagenomic sequencing of parallel consortia.</title>
        <authorList>
            <person name="Nelson W.C."/>
            <person name="Romine M.F."/>
            <person name="Lindemann S.R."/>
        </authorList>
    </citation>
    <scope>NUCLEOTIDE SEQUENCE [LARGE SCALE GENOMIC DNA]</scope>
    <source>
        <strain evidence="1">HL-49</strain>
    </source>
</reference>
<dbReference type="AlphaFoldDB" id="A0A0P7XHL6"/>
<dbReference type="EMBL" id="LJXT01000047">
    <property type="protein sequence ID" value="KPQ15787.1"/>
    <property type="molecule type" value="Genomic_DNA"/>
</dbReference>
<evidence type="ECO:0000313" key="1">
    <source>
        <dbReference type="EMBL" id="KPQ15787.1"/>
    </source>
</evidence>
<name>A0A0P7XHL6_9BACT</name>